<dbReference type="InterPro" id="IPR007221">
    <property type="entry name" value="MreC"/>
</dbReference>
<dbReference type="GO" id="GO:0005886">
    <property type="term" value="C:plasma membrane"/>
    <property type="evidence" value="ECO:0007669"/>
    <property type="project" value="TreeGrafter"/>
</dbReference>
<dbReference type="InterPro" id="IPR055342">
    <property type="entry name" value="MreC_beta-barrel_core"/>
</dbReference>
<evidence type="ECO:0000256" key="1">
    <source>
        <dbReference type="ARBA" id="ARBA00009369"/>
    </source>
</evidence>
<dbReference type="Pfam" id="PF04085">
    <property type="entry name" value="MreC"/>
    <property type="match status" value="1"/>
</dbReference>
<evidence type="ECO:0000313" key="7">
    <source>
        <dbReference type="EMBL" id="PIR43102.1"/>
    </source>
</evidence>
<dbReference type="AlphaFoldDB" id="A0A2H0R9A1"/>
<dbReference type="GO" id="GO:0008360">
    <property type="term" value="P:regulation of cell shape"/>
    <property type="evidence" value="ECO:0007669"/>
    <property type="project" value="UniProtKB-KW"/>
</dbReference>
<evidence type="ECO:0000256" key="2">
    <source>
        <dbReference type="ARBA" id="ARBA00013855"/>
    </source>
</evidence>
<keyword evidence="5" id="KW-0175">Coiled coil</keyword>
<evidence type="ECO:0000256" key="4">
    <source>
        <dbReference type="ARBA" id="ARBA00032089"/>
    </source>
</evidence>
<feature type="domain" description="Rod shape-determining protein MreC beta-barrel core" evidence="6">
    <location>
        <begin position="109"/>
        <end position="253"/>
    </location>
</feature>
<keyword evidence="3" id="KW-0133">Cell shape</keyword>
<feature type="coiled-coil region" evidence="5">
    <location>
        <begin position="58"/>
        <end position="85"/>
    </location>
</feature>
<protein>
    <recommendedName>
        <fullName evidence="2">Cell shape-determining protein MreC</fullName>
    </recommendedName>
    <alternativeName>
        <fullName evidence="4">Cell shape protein MreC</fullName>
    </alternativeName>
</protein>
<evidence type="ECO:0000259" key="6">
    <source>
        <dbReference type="Pfam" id="PF04085"/>
    </source>
</evidence>
<gene>
    <name evidence="7" type="ORF">COV24_04420</name>
</gene>
<dbReference type="InterPro" id="IPR042177">
    <property type="entry name" value="Cell/Rod_1"/>
</dbReference>
<evidence type="ECO:0000256" key="5">
    <source>
        <dbReference type="SAM" id="Coils"/>
    </source>
</evidence>
<evidence type="ECO:0000256" key="3">
    <source>
        <dbReference type="ARBA" id="ARBA00022960"/>
    </source>
</evidence>
<dbReference type="PANTHER" id="PTHR34138">
    <property type="entry name" value="CELL SHAPE-DETERMINING PROTEIN MREC"/>
    <property type="match status" value="1"/>
</dbReference>
<dbReference type="Gene3D" id="2.40.10.350">
    <property type="entry name" value="Rod shape-determining protein MreC, domain 2"/>
    <property type="match status" value="1"/>
</dbReference>
<evidence type="ECO:0000313" key="8">
    <source>
        <dbReference type="Proteomes" id="UP000230214"/>
    </source>
</evidence>
<organism evidence="7 8">
    <name type="scientific">candidate division WWE3 bacterium CG10_big_fil_rev_8_21_14_0_10_32_10</name>
    <dbReference type="NCBI Taxonomy" id="1975090"/>
    <lineage>
        <taxon>Bacteria</taxon>
        <taxon>Katanobacteria</taxon>
    </lineage>
</organism>
<dbReference type="Proteomes" id="UP000230214">
    <property type="component" value="Unassembled WGS sequence"/>
</dbReference>
<reference evidence="7 8" key="1">
    <citation type="submission" date="2017-09" db="EMBL/GenBank/DDBJ databases">
        <title>Depth-based differentiation of microbial function through sediment-hosted aquifers and enrichment of novel symbionts in the deep terrestrial subsurface.</title>
        <authorList>
            <person name="Probst A.J."/>
            <person name="Ladd B."/>
            <person name="Jarett J.K."/>
            <person name="Geller-Mcgrath D.E."/>
            <person name="Sieber C.M."/>
            <person name="Emerson J.B."/>
            <person name="Anantharaman K."/>
            <person name="Thomas B.C."/>
            <person name="Malmstrom R."/>
            <person name="Stieglmeier M."/>
            <person name="Klingl A."/>
            <person name="Woyke T."/>
            <person name="Ryan C.M."/>
            <person name="Banfield J.F."/>
        </authorList>
    </citation>
    <scope>NUCLEOTIDE SEQUENCE [LARGE SCALE GENOMIC DNA]</scope>
    <source>
        <strain evidence="7">CG10_big_fil_rev_8_21_14_0_10_32_10</strain>
    </source>
</reference>
<accession>A0A2H0R9A1</accession>
<dbReference type="InterPro" id="IPR042175">
    <property type="entry name" value="Cell/Rod_MreC_2"/>
</dbReference>
<comment type="similarity">
    <text evidence="1">Belongs to the MreC family.</text>
</comment>
<comment type="caution">
    <text evidence="7">The sequence shown here is derived from an EMBL/GenBank/DDBJ whole genome shotgun (WGS) entry which is preliminary data.</text>
</comment>
<name>A0A2H0R9A1_UNCKA</name>
<dbReference type="Gene3D" id="2.40.10.340">
    <property type="entry name" value="Rod shape-determining protein MreC, domain 1"/>
    <property type="match status" value="1"/>
</dbReference>
<sequence length="253" mass="28319">MRSFFIYFTISIIFLYLNLTPVVREIRGISLSVTAPVSYAFLNLYNGGANAFSLLKNVQTTKLENKKLKNELEQSQLKLSAALLIINDNKYYEDEVKKLNNNNLIEAKVIGQKRIKKNVYLVVDRGLEDNINEGDSVSFNGFLVGIVESTTTRQSTIRTINNSDLKIPVESAKTGALGIFNCEFECVVDEVLTSDEVYDGDLFIASGSGGKIKRGLLVGSVSKYESEPQELFKKIYIKNSIDTSRLSRVFIVK</sequence>
<proteinExistence type="inferred from homology"/>
<dbReference type="PANTHER" id="PTHR34138:SF1">
    <property type="entry name" value="CELL SHAPE-DETERMINING PROTEIN MREC"/>
    <property type="match status" value="1"/>
</dbReference>
<dbReference type="EMBL" id="PCXU01000038">
    <property type="protein sequence ID" value="PIR43102.1"/>
    <property type="molecule type" value="Genomic_DNA"/>
</dbReference>